<protein>
    <submittedName>
        <fullName evidence="2">Uncharacterized protein</fullName>
    </submittedName>
</protein>
<gene>
    <name evidence="2" type="ORF">P3T76_016182</name>
</gene>
<keyword evidence="3" id="KW-1185">Reference proteome</keyword>
<feature type="region of interest" description="Disordered" evidence="1">
    <location>
        <begin position="58"/>
        <end position="77"/>
    </location>
</feature>
<reference evidence="2" key="1">
    <citation type="submission" date="2023-08" db="EMBL/GenBank/DDBJ databases">
        <title>Reference Genome Resource for the Citrus Pathogen Phytophthora citrophthora.</title>
        <authorList>
            <person name="Moller H."/>
            <person name="Coetzee B."/>
            <person name="Rose L.J."/>
            <person name="Van Niekerk J.M."/>
        </authorList>
    </citation>
    <scope>NUCLEOTIDE SEQUENCE</scope>
    <source>
        <strain evidence="2">STE-U-9442</strain>
    </source>
</reference>
<evidence type="ECO:0000313" key="2">
    <source>
        <dbReference type="EMBL" id="KAK1928352.1"/>
    </source>
</evidence>
<evidence type="ECO:0000313" key="3">
    <source>
        <dbReference type="Proteomes" id="UP001259832"/>
    </source>
</evidence>
<evidence type="ECO:0000256" key="1">
    <source>
        <dbReference type="SAM" id="MobiDB-lite"/>
    </source>
</evidence>
<dbReference type="AlphaFoldDB" id="A0AAD9FY01"/>
<dbReference type="EMBL" id="JASMQC010000075">
    <property type="protein sequence ID" value="KAK1928352.1"/>
    <property type="molecule type" value="Genomic_DNA"/>
</dbReference>
<comment type="caution">
    <text evidence="2">The sequence shown here is derived from an EMBL/GenBank/DDBJ whole genome shotgun (WGS) entry which is preliminary data.</text>
</comment>
<accession>A0AAD9FY01</accession>
<organism evidence="2 3">
    <name type="scientific">Phytophthora citrophthora</name>
    <dbReference type="NCBI Taxonomy" id="4793"/>
    <lineage>
        <taxon>Eukaryota</taxon>
        <taxon>Sar</taxon>
        <taxon>Stramenopiles</taxon>
        <taxon>Oomycota</taxon>
        <taxon>Peronosporomycetes</taxon>
        <taxon>Peronosporales</taxon>
        <taxon>Peronosporaceae</taxon>
        <taxon>Phytophthora</taxon>
    </lineage>
</organism>
<feature type="compositionally biased region" description="Low complexity" evidence="1">
    <location>
        <begin position="1"/>
        <end position="42"/>
    </location>
</feature>
<feature type="region of interest" description="Disordered" evidence="1">
    <location>
        <begin position="1"/>
        <end position="46"/>
    </location>
</feature>
<dbReference type="Proteomes" id="UP001259832">
    <property type="component" value="Unassembled WGS sequence"/>
</dbReference>
<sequence>MNSPTPTSPSSPEDMQASAAASAAGTTTSAVLTSTAVSSGSTEKPSVTKYHALLKEKHAKKNSSITMSPKRERSKGKLLLPCLRPKTRLTHPWGLDDLVMRCGGADLPKSH</sequence>
<proteinExistence type="predicted"/>
<name>A0AAD9FY01_9STRA</name>